<feature type="compositionally biased region" description="Acidic residues" evidence="5">
    <location>
        <begin position="757"/>
        <end position="766"/>
    </location>
</feature>
<evidence type="ECO:0000313" key="7">
    <source>
        <dbReference type="EMBL" id="KAH6661073.1"/>
    </source>
</evidence>
<evidence type="ECO:0000259" key="6">
    <source>
        <dbReference type="Pfam" id="PF08167"/>
    </source>
</evidence>
<sequence length="783" mass="85199">MSLVALPPELRSICRKLTAVKVEQLPILLPTLLKDLQRCQGPLSEPQESKSSANSSEAAVLVHKLRTQISALLNGRSIEGHFAAVALIKTYIEAGGWETLRTSEPWVRGLVSILQKRDPMATKELCVVTLTKIYALAQKYQTLVREIVTPSISTFATACIQILKPANSNKTAVKAPLNFTETIFEAFSILIPLYPTTLRPYVGQLRSVTRIYLSPTSSDALLVPRSLQSSSRRLVTRLHMTAAKNGGADEWTKHVKELIKEFHETADQVFRAIQENWEPTTGYIRQPTSFDAEATGGGDSQEQSPPWTGIAAGSERMIGLLGCLADYLRCATKVAVSIPISALIDLATRVSLIIPPTPGKDKNEIAQMNPTAGREEKDDLWTVFPDIQVATLQFVLVLVQRLGANYTPLAQETLEQVIRTVDSGYRIPEIRKITFAITAELLQLCGPTMSKAQVDALYLVSMISCRDLLGAAGHIKVPKQQTLTAQNGTKAKSATQNADAFLKSNAEDESVSVSLDAEHLASAELLLTTLFSHLPQHHINPDLRSRMLRTAILCQIKDAEIASILHPAKDKNGRTAQVILPYLHQQFPRDEVVEILRFNFRPITGGKKGDIMDMADEMEIETEEAPEKPTNGFTFDRPFQVSSSFATTGAAGATTAAEEPVVGRTAPSAPGIAAEIQPSPFLPQPFMQGAAVPAVNPVAANTIPLKRKSEDPESLVASKRVDAANVATPDPGFGVLGSLVEDTLAMVPAPVTKVEDKMEEDGESDEESVHLNMDLDSDGDEDE</sequence>
<dbReference type="EMBL" id="JAGPXC010000001">
    <property type="protein sequence ID" value="KAH6661073.1"/>
    <property type="molecule type" value="Genomic_DNA"/>
</dbReference>
<dbReference type="PANTHER" id="PTHR34105">
    <property type="entry name" value="PROLINE-, GLUTAMIC ACID- AND LEUCINE-RICH PROTEIN 1"/>
    <property type="match status" value="1"/>
</dbReference>
<name>A0A9P8UZL0_9PEZI</name>
<comment type="similarity">
    <text evidence="2">Belongs to the RIX1/PELP1 family.</text>
</comment>
<dbReference type="Pfam" id="PF08167">
    <property type="entry name" value="RIX1"/>
    <property type="match status" value="1"/>
</dbReference>
<organism evidence="7 8">
    <name type="scientific">Truncatella angustata</name>
    <dbReference type="NCBI Taxonomy" id="152316"/>
    <lineage>
        <taxon>Eukaryota</taxon>
        <taxon>Fungi</taxon>
        <taxon>Dikarya</taxon>
        <taxon>Ascomycota</taxon>
        <taxon>Pezizomycotina</taxon>
        <taxon>Sordariomycetes</taxon>
        <taxon>Xylariomycetidae</taxon>
        <taxon>Amphisphaeriales</taxon>
        <taxon>Sporocadaceae</taxon>
        <taxon>Truncatella</taxon>
    </lineage>
</organism>
<feature type="domain" description="Pre-rRNA-processing protein RIX1 N-terminal" evidence="6">
    <location>
        <begin position="10"/>
        <end position="219"/>
    </location>
</feature>
<evidence type="ECO:0000313" key="8">
    <source>
        <dbReference type="Proteomes" id="UP000758603"/>
    </source>
</evidence>
<dbReference type="Proteomes" id="UP000758603">
    <property type="component" value="Unassembled WGS sequence"/>
</dbReference>
<accession>A0A9P8UZL0</accession>
<dbReference type="PANTHER" id="PTHR34105:SF1">
    <property type="entry name" value="PROLINE-, GLUTAMIC ACID- AND LEUCINE-RICH PROTEIN 1"/>
    <property type="match status" value="1"/>
</dbReference>
<dbReference type="GO" id="GO:0006364">
    <property type="term" value="P:rRNA processing"/>
    <property type="evidence" value="ECO:0007669"/>
    <property type="project" value="TreeGrafter"/>
</dbReference>
<evidence type="ECO:0000256" key="2">
    <source>
        <dbReference type="ARBA" id="ARBA00010511"/>
    </source>
</evidence>
<comment type="caution">
    <text evidence="7">The sequence shown here is derived from an EMBL/GenBank/DDBJ whole genome shotgun (WGS) entry which is preliminary data.</text>
</comment>
<dbReference type="OrthoDB" id="20900at2759"/>
<dbReference type="GeneID" id="70138295"/>
<evidence type="ECO:0000256" key="4">
    <source>
        <dbReference type="ARBA" id="ARBA00023242"/>
    </source>
</evidence>
<evidence type="ECO:0000256" key="3">
    <source>
        <dbReference type="ARBA" id="ARBA00021502"/>
    </source>
</evidence>
<gene>
    <name evidence="7" type="ORF">BKA67DRAFT_74609</name>
</gene>
<keyword evidence="8" id="KW-1185">Reference proteome</keyword>
<keyword evidence="4" id="KW-0539">Nucleus</keyword>
<feature type="region of interest" description="Disordered" evidence="5">
    <location>
        <begin position="754"/>
        <end position="783"/>
    </location>
</feature>
<dbReference type="AlphaFoldDB" id="A0A9P8UZL0"/>
<evidence type="ECO:0000256" key="5">
    <source>
        <dbReference type="SAM" id="MobiDB-lite"/>
    </source>
</evidence>
<dbReference type="SUPFAM" id="SSF48371">
    <property type="entry name" value="ARM repeat"/>
    <property type="match status" value="1"/>
</dbReference>
<proteinExistence type="inferred from homology"/>
<feature type="region of interest" description="Disordered" evidence="5">
    <location>
        <begin position="288"/>
        <end position="309"/>
    </location>
</feature>
<protein>
    <recommendedName>
        <fullName evidence="3">Pre-rRNA-processing protein RIX1</fullName>
    </recommendedName>
</protein>
<dbReference type="GO" id="GO:0005634">
    <property type="term" value="C:nucleus"/>
    <property type="evidence" value="ECO:0007669"/>
    <property type="project" value="UniProtKB-SubCell"/>
</dbReference>
<evidence type="ECO:0000256" key="1">
    <source>
        <dbReference type="ARBA" id="ARBA00004123"/>
    </source>
</evidence>
<reference evidence="7" key="1">
    <citation type="journal article" date="2021" name="Nat. Commun.">
        <title>Genetic determinants of endophytism in the Arabidopsis root mycobiome.</title>
        <authorList>
            <person name="Mesny F."/>
            <person name="Miyauchi S."/>
            <person name="Thiergart T."/>
            <person name="Pickel B."/>
            <person name="Atanasova L."/>
            <person name="Karlsson M."/>
            <person name="Huettel B."/>
            <person name="Barry K.W."/>
            <person name="Haridas S."/>
            <person name="Chen C."/>
            <person name="Bauer D."/>
            <person name="Andreopoulos W."/>
            <person name="Pangilinan J."/>
            <person name="LaButti K."/>
            <person name="Riley R."/>
            <person name="Lipzen A."/>
            <person name="Clum A."/>
            <person name="Drula E."/>
            <person name="Henrissat B."/>
            <person name="Kohler A."/>
            <person name="Grigoriev I.V."/>
            <person name="Martin F.M."/>
            <person name="Hacquard S."/>
        </authorList>
    </citation>
    <scope>NUCLEOTIDE SEQUENCE</scope>
    <source>
        <strain evidence="7">MPI-SDFR-AT-0073</strain>
    </source>
</reference>
<dbReference type="InterPro" id="IPR016024">
    <property type="entry name" value="ARM-type_fold"/>
</dbReference>
<dbReference type="InterPro" id="IPR012583">
    <property type="entry name" value="RIX1_N"/>
</dbReference>
<comment type="subcellular location">
    <subcellularLocation>
        <location evidence="1">Nucleus</location>
    </subcellularLocation>
</comment>
<dbReference type="RefSeq" id="XP_045965204.1">
    <property type="nucleotide sequence ID" value="XM_046109404.1"/>
</dbReference>